<feature type="transmembrane region" description="Helical" evidence="2">
    <location>
        <begin position="416"/>
        <end position="437"/>
    </location>
</feature>
<comment type="similarity">
    <text evidence="1 2">Belongs to the CorA metal ion transporter (MIT) (TC 1.A.35.5) family.</text>
</comment>
<keyword evidence="2" id="KW-0472">Membrane</keyword>
<comment type="caution">
    <text evidence="4">The sequence shown here is derived from an EMBL/GenBank/DDBJ whole genome shotgun (WGS) entry which is preliminary data.</text>
</comment>
<dbReference type="GO" id="GO:0015095">
    <property type="term" value="F:magnesium ion transmembrane transporter activity"/>
    <property type="evidence" value="ECO:0007669"/>
    <property type="project" value="UniProtKB-ARBA"/>
</dbReference>
<keyword evidence="2" id="KW-0813">Transport</keyword>
<dbReference type="GO" id="GO:0016020">
    <property type="term" value="C:membrane"/>
    <property type="evidence" value="ECO:0007669"/>
    <property type="project" value="UniProtKB-SubCell"/>
</dbReference>
<name>A0ABD1YCP2_9MARC</name>
<sequence length="443" mass="50423">MANSIIRKLVEKAPYILLDEADPTRADFPLANVGPTTQKGARLVKKKKPGFRQWLRFDSSGAMEVLELDRNAIMERLSIPARDLRVLGPVFSQSSHILARERAMIVNLEFIRAIVTAEEVFVLEASDSIVHSFVNQLRENFSSRYHPASPGGYNQLQMVDVDNGESHVNGDMRVLVPRNSPGNGNDEENPYQLPDQLPFEFRVLEVALDVVCQFLDRRVRELELKAYPTLDEFTRNITWNNIELVRSLKSNLTQLTGRVQKVRDELEQLLDDDKDMADLYLTRKLAQWQHLDSASASFREDGYSKTSHFHGTVSLGSSVSVGDEDVEELEMLLEAYFMQLDGTLNRLTLIRECIDDTEDYINIQLDHQRNQLFQLQITLSTGALAVAIATALCSACSMNIQWVYIYDPVNHVFGPYLISTLVFSVTVFFSILGYVYWTGLFER</sequence>
<evidence type="ECO:0000256" key="3">
    <source>
        <dbReference type="SAM" id="Coils"/>
    </source>
</evidence>
<comment type="subcellular location">
    <subcellularLocation>
        <location evidence="2">Membrane</location>
        <topology evidence="2">Multi-pass membrane protein</topology>
    </subcellularLocation>
</comment>
<evidence type="ECO:0000256" key="1">
    <source>
        <dbReference type="ARBA" id="ARBA00007535"/>
    </source>
</evidence>
<accession>A0ABD1YCP2</accession>
<dbReference type="Proteomes" id="UP001605036">
    <property type="component" value="Unassembled WGS sequence"/>
</dbReference>
<dbReference type="AlphaFoldDB" id="A0ABD1YCP2"/>
<dbReference type="EMBL" id="JBHFFA010000006">
    <property type="protein sequence ID" value="KAL2623312.1"/>
    <property type="molecule type" value="Genomic_DNA"/>
</dbReference>
<keyword evidence="3" id="KW-0175">Coiled coil</keyword>
<evidence type="ECO:0000313" key="5">
    <source>
        <dbReference type="Proteomes" id="UP001605036"/>
    </source>
</evidence>
<feature type="transmembrane region" description="Helical" evidence="2">
    <location>
        <begin position="377"/>
        <end position="404"/>
    </location>
</feature>
<dbReference type="InterPro" id="IPR039204">
    <property type="entry name" value="MRS2-like"/>
</dbReference>
<dbReference type="Gene3D" id="1.20.58.340">
    <property type="entry name" value="Magnesium transport protein CorA, transmembrane region"/>
    <property type="match status" value="1"/>
</dbReference>
<dbReference type="CDD" id="cd12823">
    <property type="entry name" value="Mrs2_Mfm1p-like"/>
    <property type="match status" value="1"/>
</dbReference>
<dbReference type="PANTHER" id="PTHR13890:SF2">
    <property type="entry name" value="MAGNESIUM TRANSPORTER MRS2-4-RELATED"/>
    <property type="match status" value="1"/>
</dbReference>
<evidence type="ECO:0000256" key="2">
    <source>
        <dbReference type="RuleBase" id="RU366041"/>
    </source>
</evidence>
<keyword evidence="5" id="KW-1185">Reference proteome</keyword>
<evidence type="ECO:0000313" key="4">
    <source>
        <dbReference type="EMBL" id="KAL2623312.1"/>
    </source>
</evidence>
<dbReference type="FunFam" id="1.20.58.340:FF:000024">
    <property type="entry name" value="Magnesium transporter MRS2-5"/>
    <property type="match status" value="1"/>
</dbReference>
<keyword evidence="2" id="KW-0460">Magnesium</keyword>
<dbReference type="FunFam" id="2.40.128.330:FF:000001">
    <property type="entry name" value="Magnesium transporter MRS2-1"/>
    <property type="match status" value="1"/>
</dbReference>
<reference evidence="4 5" key="1">
    <citation type="submission" date="2024-09" db="EMBL/GenBank/DDBJ databases">
        <title>Chromosome-scale assembly of Riccia fluitans.</title>
        <authorList>
            <person name="Paukszto L."/>
            <person name="Sawicki J."/>
            <person name="Karawczyk K."/>
            <person name="Piernik-Szablinska J."/>
            <person name="Szczecinska M."/>
            <person name="Mazdziarz M."/>
        </authorList>
    </citation>
    <scope>NUCLEOTIDE SEQUENCE [LARGE SCALE GENOMIC DNA]</scope>
    <source>
        <strain evidence="4">Rf_01</strain>
        <tissue evidence="4">Aerial parts of the thallus</tissue>
    </source>
</reference>
<feature type="coiled-coil region" evidence="3">
    <location>
        <begin position="245"/>
        <end position="272"/>
    </location>
</feature>
<proteinExistence type="inferred from homology"/>
<protein>
    <recommendedName>
        <fullName evidence="2">Magnesium transporter</fullName>
    </recommendedName>
</protein>
<dbReference type="Pfam" id="PF22099">
    <property type="entry name" value="MRS2-like"/>
    <property type="match status" value="2"/>
</dbReference>
<keyword evidence="2" id="KW-1133">Transmembrane helix</keyword>
<gene>
    <name evidence="4" type="ORF">R1flu_003517</name>
</gene>
<keyword evidence="2" id="KW-0406">Ion transport</keyword>
<keyword evidence="2" id="KW-0812">Transmembrane</keyword>
<organism evidence="4 5">
    <name type="scientific">Riccia fluitans</name>
    <dbReference type="NCBI Taxonomy" id="41844"/>
    <lineage>
        <taxon>Eukaryota</taxon>
        <taxon>Viridiplantae</taxon>
        <taxon>Streptophyta</taxon>
        <taxon>Embryophyta</taxon>
        <taxon>Marchantiophyta</taxon>
        <taxon>Marchantiopsida</taxon>
        <taxon>Marchantiidae</taxon>
        <taxon>Marchantiales</taxon>
        <taxon>Ricciaceae</taxon>
        <taxon>Riccia</taxon>
    </lineage>
</organism>
<dbReference type="PANTHER" id="PTHR13890">
    <property type="entry name" value="RNA SPLICING PROTEIN MRS2, MITOCHONDRIAL"/>
    <property type="match status" value="1"/>
</dbReference>
<comment type="function">
    <text evidence="2">Magnesium transporter that may mediate the influx of magnesium.</text>
</comment>
<dbReference type="Gene3D" id="2.40.128.330">
    <property type="match status" value="1"/>
</dbReference>